<dbReference type="Pfam" id="PF04233">
    <property type="entry name" value="Phage_Mu_F"/>
    <property type="match status" value="1"/>
</dbReference>
<dbReference type="AlphaFoldDB" id="A0A4R5F0K0"/>
<dbReference type="RefSeq" id="WP_132826924.1">
    <property type="nucleotide sequence ID" value="NZ_SMFP01000001.1"/>
</dbReference>
<dbReference type="OrthoDB" id="9813502at2"/>
<feature type="domain" description="Phage head morphogenesis" evidence="1">
    <location>
        <begin position="58"/>
        <end position="177"/>
    </location>
</feature>
<reference evidence="2 3" key="1">
    <citation type="submission" date="2019-03" db="EMBL/GenBank/DDBJ databases">
        <authorList>
            <person name="Zhang S."/>
        </authorList>
    </citation>
    <scope>NUCLEOTIDE SEQUENCE [LARGE SCALE GENOMIC DNA]</scope>
    <source>
        <strain evidence="2 3">S4J41</strain>
    </source>
</reference>
<organism evidence="2 3">
    <name type="scientific">Antarcticimicrobium sediminis</name>
    <dbReference type="NCBI Taxonomy" id="2546227"/>
    <lineage>
        <taxon>Bacteria</taxon>
        <taxon>Pseudomonadati</taxon>
        <taxon>Pseudomonadota</taxon>
        <taxon>Alphaproteobacteria</taxon>
        <taxon>Rhodobacterales</taxon>
        <taxon>Paracoccaceae</taxon>
        <taxon>Antarcticimicrobium</taxon>
    </lineage>
</organism>
<dbReference type="EMBL" id="SMFP01000001">
    <property type="protein sequence ID" value="TDE40934.1"/>
    <property type="molecule type" value="Genomic_DNA"/>
</dbReference>
<gene>
    <name evidence="2" type="ORF">E1B25_01600</name>
</gene>
<evidence type="ECO:0000259" key="1">
    <source>
        <dbReference type="Pfam" id="PF04233"/>
    </source>
</evidence>
<proteinExistence type="predicted"/>
<keyword evidence="3" id="KW-1185">Reference proteome</keyword>
<name>A0A4R5F0K0_9RHOB</name>
<dbReference type="Proteomes" id="UP000294662">
    <property type="component" value="Unassembled WGS sequence"/>
</dbReference>
<comment type="caution">
    <text evidence="2">The sequence shown here is derived from an EMBL/GenBank/DDBJ whole genome shotgun (WGS) entry which is preliminary data.</text>
</comment>
<dbReference type="InterPro" id="IPR006528">
    <property type="entry name" value="Phage_head_morphogenesis_dom"/>
</dbReference>
<evidence type="ECO:0000313" key="2">
    <source>
        <dbReference type="EMBL" id="TDE40934.1"/>
    </source>
</evidence>
<sequence>MADVVATFRRPFAEQVAAYRLRLGELVPTTAWDDIRHNAHDRAFMVAGATKADLLADLAQAVDKSIAEGRSLEEFRRDFRSIVEKNGWYNWTGEGTKAGEAWRTRVIYRTNAATTYSAGRLAQLREGGFKYYVYRHGGSAHPRLHHLAWDGLILPADHPFWDTHFPPNGWGCSCYVIGARSIEGAKRVGGDPSLELQPGWEQLDPKTSAPKGIGKGWDYSPGSSATDTILSLRDKLDTLPERPSIDLIQNWIAQGSFWDWFQSPNGIWPLLRLTPEDAKAIGSPRLVADLTAETAQKQLRAYPDLTAADYALAQQAVGRAALRAQDSPRSLIFVQDIPGESGTVLVVKAARRGEGIVVTDVRRMSRAEANRDQALAGLLGKGE</sequence>
<accession>A0A4R5F0K0</accession>
<protein>
    <submittedName>
        <fullName evidence="2">Virion morphogenesis protein</fullName>
    </submittedName>
</protein>
<evidence type="ECO:0000313" key="3">
    <source>
        <dbReference type="Proteomes" id="UP000294662"/>
    </source>
</evidence>